<dbReference type="AlphaFoldDB" id="A0A1I4YR16"/>
<accession>A0A1I4YR16</accession>
<gene>
    <name evidence="2" type="ORF">SAMN04487859_1025</name>
</gene>
<dbReference type="Gene3D" id="3.90.1300.10">
    <property type="entry name" value="Amidase signature (AS) domain"/>
    <property type="match status" value="1"/>
</dbReference>
<keyword evidence="3" id="KW-1185">Reference proteome</keyword>
<dbReference type="SUPFAM" id="SSF75304">
    <property type="entry name" value="Amidase signature (AS) enzymes"/>
    <property type="match status" value="1"/>
</dbReference>
<organism evidence="2 3">
    <name type="scientific">Roseovarius lutimaris</name>
    <dbReference type="NCBI Taxonomy" id="1005928"/>
    <lineage>
        <taxon>Bacteria</taxon>
        <taxon>Pseudomonadati</taxon>
        <taxon>Pseudomonadota</taxon>
        <taxon>Alphaproteobacteria</taxon>
        <taxon>Rhodobacterales</taxon>
        <taxon>Roseobacteraceae</taxon>
        <taxon>Roseovarius</taxon>
    </lineage>
</organism>
<evidence type="ECO:0000259" key="1">
    <source>
        <dbReference type="Pfam" id="PF01425"/>
    </source>
</evidence>
<feature type="domain" description="Amidase" evidence="1">
    <location>
        <begin position="28"/>
        <end position="433"/>
    </location>
</feature>
<evidence type="ECO:0000313" key="2">
    <source>
        <dbReference type="EMBL" id="SFN40498.1"/>
    </source>
</evidence>
<name>A0A1I4YR16_9RHOB</name>
<dbReference type="OrthoDB" id="9777859at2"/>
<keyword evidence="2" id="KW-0808">Transferase</keyword>
<dbReference type="STRING" id="1005928.SAMN04487859_1025"/>
<dbReference type="InterPro" id="IPR023631">
    <property type="entry name" value="Amidase_dom"/>
</dbReference>
<dbReference type="InterPro" id="IPR036928">
    <property type="entry name" value="AS_sf"/>
</dbReference>
<dbReference type="PANTHER" id="PTHR11895:SF151">
    <property type="entry name" value="GLUTAMYL-TRNA(GLN) AMIDOTRANSFERASE SUBUNIT A"/>
    <property type="match status" value="1"/>
</dbReference>
<dbReference type="GO" id="GO:0016740">
    <property type="term" value="F:transferase activity"/>
    <property type="evidence" value="ECO:0007669"/>
    <property type="project" value="UniProtKB-KW"/>
</dbReference>
<dbReference type="RefSeq" id="WP_092833661.1">
    <property type="nucleotide sequence ID" value="NZ_FOVP01000002.1"/>
</dbReference>
<dbReference type="PANTHER" id="PTHR11895">
    <property type="entry name" value="TRANSAMIDASE"/>
    <property type="match status" value="1"/>
</dbReference>
<evidence type="ECO:0000313" key="3">
    <source>
        <dbReference type="Proteomes" id="UP000198599"/>
    </source>
</evidence>
<dbReference type="Proteomes" id="UP000198599">
    <property type="component" value="Unassembled WGS sequence"/>
</dbReference>
<protein>
    <submittedName>
        <fullName evidence="2">Aspartyl-tRNA(Asn)/glutamyl-tRNA(Gln) amidotransferase subunit A</fullName>
    </submittedName>
</protein>
<sequence length="448" mass="47559">MANKADILMLDACTLRERLATGALSALDVVEASIARIEAREPEVHAWAWFDPEFARHQARQLDIHRQTGRAIGPLHGLPVALKDIIDTAKIPTENGCVLDKGRVPVRDATIVEKLKTAGAIIMGKTVTTELAFMQAGPTCNPHNLAHSPGGSSSGSAAAVADGMVPLAVGTQTGGSIIRPASYCGITGFKPSFGAIPRTGVLMQSPTLDTVGVFARTPADAALLSQVLFGYDEADPATRPEPAPPLLEIARSDPPIKPIFAFVKPPGWDDADPELHAAFAELAEALGDRMFEVDLPAPFGDAAMLRERVNFAEMARYYYSYGNKGSEQLGPLTLEALSKGNAILARDYLAALDWGDVLYAGLDEIFDRCDAIICPAAMGPAPEGLEFTGSALFNGLWTFVGTPAITIPAFTAENGLPMGIQLVAARGNDGRLLRNANWFQGWLTEAGA</sequence>
<reference evidence="3" key="1">
    <citation type="submission" date="2016-10" db="EMBL/GenBank/DDBJ databases">
        <authorList>
            <person name="Varghese N."/>
            <person name="Submissions S."/>
        </authorList>
    </citation>
    <scope>NUCLEOTIDE SEQUENCE [LARGE SCALE GENOMIC DNA]</scope>
    <source>
        <strain evidence="3">DSM 28463</strain>
    </source>
</reference>
<dbReference type="EMBL" id="FOVP01000002">
    <property type="protein sequence ID" value="SFN40498.1"/>
    <property type="molecule type" value="Genomic_DNA"/>
</dbReference>
<proteinExistence type="predicted"/>
<dbReference type="InterPro" id="IPR000120">
    <property type="entry name" value="Amidase"/>
</dbReference>
<dbReference type="Pfam" id="PF01425">
    <property type="entry name" value="Amidase"/>
    <property type="match status" value="1"/>
</dbReference>